<name>A0AAX4KPG6_9TREE</name>
<sequence length="81" mass="9318">MYDAATWEEAISDALTKVNQGIAIKYERVKNFTKESCKEILSLLSDSYKDIPYHKYTFESSSEARRSYLLAGLGKRVDPEF</sequence>
<dbReference type="Proteomes" id="UP001358614">
    <property type="component" value="Chromosome 1"/>
</dbReference>
<evidence type="ECO:0000313" key="1">
    <source>
        <dbReference type="EMBL" id="WWD07495.1"/>
    </source>
</evidence>
<dbReference type="EMBL" id="CP144089">
    <property type="protein sequence ID" value="WWD07495.1"/>
    <property type="molecule type" value="Genomic_DNA"/>
</dbReference>
<accession>A0AAX4KPG6</accession>
<evidence type="ECO:0000313" key="2">
    <source>
        <dbReference type="Proteomes" id="UP001358614"/>
    </source>
</evidence>
<proteinExistence type="predicted"/>
<gene>
    <name evidence="1" type="ORF">V865_005596</name>
</gene>
<dbReference type="RefSeq" id="XP_066085462.1">
    <property type="nucleotide sequence ID" value="XM_066229365.1"/>
</dbReference>
<protein>
    <recommendedName>
        <fullName evidence="3">Topoisomerase I damage affected protein 2</fullName>
    </recommendedName>
</protein>
<dbReference type="AlphaFoldDB" id="A0AAX4KPG6"/>
<evidence type="ECO:0008006" key="3">
    <source>
        <dbReference type="Google" id="ProtNLM"/>
    </source>
</evidence>
<dbReference type="KEGG" id="ker:91104397"/>
<reference evidence="1 2" key="1">
    <citation type="submission" date="2024-01" db="EMBL/GenBank/DDBJ databases">
        <title>Comparative genomics of Cryptococcus and Kwoniella reveals pathogenesis evolution and contrasting modes of karyotype evolution via chromosome fusion or intercentromeric recombination.</title>
        <authorList>
            <person name="Coelho M.A."/>
            <person name="David-Palma M."/>
            <person name="Shea T."/>
            <person name="Bowers K."/>
            <person name="McGinley-Smith S."/>
            <person name="Mohammad A.W."/>
            <person name="Gnirke A."/>
            <person name="Yurkov A.M."/>
            <person name="Nowrousian M."/>
            <person name="Sun S."/>
            <person name="Cuomo C.A."/>
            <person name="Heitman J."/>
        </authorList>
    </citation>
    <scope>NUCLEOTIDE SEQUENCE [LARGE SCALE GENOMIC DNA]</scope>
    <source>
        <strain evidence="1 2">PYCC6329</strain>
    </source>
</reference>
<organism evidence="1 2">
    <name type="scientific">Kwoniella europaea PYCC6329</name>
    <dbReference type="NCBI Taxonomy" id="1423913"/>
    <lineage>
        <taxon>Eukaryota</taxon>
        <taxon>Fungi</taxon>
        <taxon>Dikarya</taxon>
        <taxon>Basidiomycota</taxon>
        <taxon>Agaricomycotina</taxon>
        <taxon>Tremellomycetes</taxon>
        <taxon>Tremellales</taxon>
        <taxon>Cryptococcaceae</taxon>
        <taxon>Kwoniella</taxon>
    </lineage>
</organism>
<dbReference type="GeneID" id="91104397"/>
<keyword evidence="2" id="KW-1185">Reference proteome</keyword>